<accession>A0A2J6SNT0</accession>
<dbReference type="Proteomes" id="UP000235371">
    <property type="component" value="Unassembled WGS sequence"/>
</dbReference>
<sequence length="694" mass="79081">MELIDDLQKLGVSNHIGLPQLVVVGDQSTGKSSVLQAVTEIPFTIDDKMCTKFATEIVLQRTSPNKGTTVKFEIIPADNESPDRQRALSAWSPAGFDGNAELNKSTMESVFMQAETMIFSDTFRKSPRKQSTSRLSSSTLRITRTGPNETNFAIVDIPGLIRGDDSHVEYRTAKQLVQKYLDNPRSIIVLVIDVIDTERQEIFQLLKTLPDQETRVIGVINKCDTKQKKSHDWVFDLIRNDPLQSKHYLKEGWFGLRNRRASELDVSNDERDKLEKSFFSGHDWKSLDANKLGRHHLKQALLQMRNRHLKQSIPAMLCDIQDKLDECIQEIDRLGEPRTDNQAQFTLVNKIAARYSAMAEGALNGHYEVLSDEKLFARKLIRDDLESFQESMAVGGLNVPFGTGNLDAEIFVRHQPSEWTQAIRASPTYAWISSAIKNYRAKEDIGEVNPEVKDQLWRQQTSNWEQIASQAFNKVEATIEEINMAFFQEACPDELLRSRLLIWLQDEFRRASADARSEMDRLLENEHQGHLFTLQPAKRQKQQLLHDQRIQACAKAFIANNQKNAGPLGAKELTNVNPLNTDEVINSYIYKHAELVGILNTHDSLAAYYDVALYRFIDNFALQVVERHLLGPRGPLRLFNPQYVTEKLYGDKNAEKLSKLANEDPATAQARAKFEAQRTSLEEGKIRVQNFKVL</sequence>
<dbReference type="GO" id="GO:0005739">
    <property type="term" value="C:mitochondrion"/>
    <property type="evidence" value="ECO:0007669"/>
    <property type="project" value="TreeGrafter"/>
</dbReference>
<dbReference type="PANTHER" id="PTHR11566">
    <property type="entry name" value="DYNAMIN"/>
    <property type="match status" value="1"/>
</dbReference>
<evidence type="ECO:0000313" key="5">
    <source>
        <dbReference type="Proteomes" id="UP000235371"/>
    </source>
</evidence>
<protein>
    <submittedName>
        <fullName evidence="4">P-loop containing nucleoside triphosphate hydrolase protein</fullName>
    </submittedName>
</protein>
<dbReference type="InterPro" id="IPR045063">
    <property type="entry name" value="Dynamin_N"/>
</dbReference>
<dbReference type="Pfam" id="PF00350">
    <property type="entry name" value="Dynamin_N"/>
    <property type="match status" value="1"/>
</dbReference>
<dbReference type="Pfam" id="PF01031">
    <property type="entry name" value="Dynamin_M"/>
    <property type="match status" value="1"/>
</dbReference>
<dbReference type="InterPro" id="IPR001401">
    <property type="entry name" value="Dynamin_GTPase"/>
</dbReference>
<dbReference type="RefSeq" id="XP_024729335.1">
    <property type="nucleotide sequence ID" value="XM_024886086.1"/>
</dbReference>
<dbReference type="STRING" id="1095630.A0A2J6SNT0"/>
<keyword evidence="1" id="KW-0547">Nucleotide-binding</keyword>
<dbReference type="InterPro" id="IPR027417">
    <property type="entry name" value="P-loop_NTPase"/>
</dbReference>
<dbReference type="OrthoDB" id="415706at2759"/>
<dbReference type="GO" id="GO:0006897">
    <property type="term" value="P:endocytosis"/>
    <property type="evidence" value="ECO:0007669"/>
    <property type="project" value="TreeGrafter"/>
</dbReference>
<dbReference type="InParanoid" id="A0A2J6SNT0"/>
<keyword evidence="5" id="KW-1185">Reference proteome</keyword>
<dbReference type="SMART" id="SM00053">
    <property type="entry name" value="DYNc"/>
    <property type="match status" value="1"/>
</dbReference>
<dbReference type="GO" id="GO:0016559">
    <property type="term" value="P:peroxisome fission"/>
    <property type="evidence" value="ECO:0007669"/>
    <property type="project" value="TreeGrafter"/>
</dbReference>
<keyword evidence="2" id="KW-0342">GTP-binding</keyword>
<dbReference type="GO" id="GO:0005874">
    <property type="term" value="C:microtubule"/>
    <property type="evidence" value="ECO:0007669"/>
    <property type="project" value="TreeGrafter"/>
</dbReference>
<dbReference type="GO" id="GO:0048312">
    <property type="term" value="P:intracellular distribution of mitochondria"/>
    <property type="evidence" value="ECO:0007669"/>
    <property type="project" value="TreeGrafter"/>
</dbReference>
<gene>
    <name evidence="4" type="ORF">K444DRAFT_656481</name>
</gene>
<dbReference type="PANTHER" id="PTHR11566:SF146">
    <property type="entry name" value="FAMILY GTPASE, PUTATIVE (AFU_ORTHOLOGUE AFUA_4G14300)-RELATED"/>
    <property type="match status" value="1"/>
</dbReference>
<dbReference type="EMBL" id="KZ613905">
    <property type="protein sequence ID" value="PMD52431.1"/>
    <property type="molecule type" value="Genomic_DNA"/>
</dbReference>
<dbReference type="InterPro" id="IPR022812">
    <property type="entry name" value="Dynamin"/>
</dbReference>
<dbReference type="GeneID" id="36594163"/>
<evidence type="ECO:0000313" key="4">
    <source>
        <dbReference type="EMBL" id="PMD52431.1"/>
    </source>
</evidence>
<keyword evidence="4" id="KW-0378">Hydrolase</keyword>
<organism evidence="4 5">
    <name type="scientific">Hyaloscypha bicolor E</name>
    <dbReference type="NCBI Taxonomy" id="1095630"/>
    <lineage>
        <taxon>Eukaryota</taxon>
        <taxon>Fungi</taxon>
        <taxon>Dikarya</taxon>
        <taxon>Ascomycota</taxon>
        <taxon>Pezizomycotina</taxon>
        <taxon>Leotiomycetes</taxon>
        <taxon>Helotiales</taxon>
        <taxon>Hyaloscyphaceae</taxon>
        <taxon>Hyaloscypha</taxon>
        <taxon>Hyaloscypha bicolor</taxon>
    </lineage>
</organism>
<dbReference type="InterPro" id="IPR020850">
    <property type="entry name" value="GED_dom"/>
</dbReference>
<dbReference type="AlphaFoldDB" id="A0A2J6SNT0"/>
<dbReference type="GO" id="GO:0003924">
    <property type="term" value="F:GTPase activity"/>
    <property type="evidence" value="ECO:0007669"/>
    <property type="project" value="InterPro"/>
</dbReference>
<dbReference type="GO" id="GO:0008017">
    <property type="term" value="F:microtubule binding"/>
    <property type="evidence" value="ECO:0007669"/>
    <property type="project" value="TreeGrafter"/>
</dbReference>
<dbReference type="GO" id="GO:0005525">
    <property type="term" value="F:GTP binding"/>
    <property type="evidence" value="ECO:0007669"/>
    <property type="project" value="InterPro"/>
</dbReference>
<dbReference type="InterPro" id="IPR000375">
    <property type="entry name" value="Dynamin_stalk"/>
</dbReference>
<evidence type="ECO:0000256" key="2">
    <source>
        <dbReference type="ARBA" id="ARBA00023134"/>
    </source>
</evidence>
<dbReference type="SUPFAM" id="SSF52540">
    <property type="entry name" value="P-loop containing nucleoside triphosphate hydrolases"/>
    <property type="match status" value="1"/>
</dbReference>
<dbReference type="GO" id="GO:0000266">
    <property type="term" value="P:mitochondrial fission"/>
    <property type="evidence" value="ECO:0007669"/>
    <property type="project" value="TreeGrafter"/>
</dbReference>
<evidence type="ECO:0000259" key="3">
    <source>
        <dbReference type="PROSITE" id="PS51388"/>
    </source>
</evidence>
<proteinExistence type="predicted"/>
<dbReference type="Gene3D" id="3.40.50.300">
    <property type="entry name" value="P-loop containing nucleotide triphosphate hydrolases"/>
    <property type="match status" value="1"/>
</dbReference>
<dbReference type="PRINTS" id="PR00195">
    <property type="entry name" value="DYNAMIN"/>
</dbReference>
<reference evidence="4 5" key="1">
    <citation type="submission" date="2016-04" db="EMBL/GenBank/DDBJ databases">
        <title>A degradative enzymes factory behind the ericoid mycorrhizal symbiosis.</title>
        <authorList>
            <consortium name="DOE Joint Genome Institute"/>
            <person name="Martino E."/>
            <person name="Morin E."/>
            <person name="Grelet G."/>
            <person name="Kuo A."/>
            <person name="Kohler A."/>
            <person name="Daghino S."/>
            <person name="Barry K."/>
            <person name="Choi C."/>
            <person name="Cichocki N."/>
            <person name="Clum A."/>
            <person name="Copeland A."/>
            <person name="Hainaut M."/>
            <person name="Haridas S."/>
            <person name="Labutti K."/>
            <person name="Lindquist E."/>
            <person name="Lipzen A."/>
            <person name="Khouja H.-R."/>
            <person name="Murat C."/>
            <person name="Ohm R."/>
            <person name="Olson A."/>
            <person name="Spatafora J."/>
            <person name="Veneault-Fourrey C."/>
            <person name="Henrissat B."/>
            <person name="Grigoriev I."/>
            <person name="Martin F."/>
            <person name="Perotto S."/>
        </authorList>
    </citation>
    <scope>NUCLEOTIDE SEQUENCE [LARGE SCALE GENOMIC DNA]</scope>
    <source>
        <strain evidence="4 5">E</strain>
    </source>
</reference>
<evidence type="ECO:0000256" key="1">
    <source>
        <dbReference type="ARBA" id="ARBA00022741"/>
    </source>
</evidence>
<name>A0A2J6SNT0_9HELO</name>
<dbReference type="PROSITE" id="PS51388">
    <property type="entry name" value="GED"/>
    <property type="match status" value="1"/>
</dbReference>
<feature type="domain" description="GED" evidence="3">
    <location>
        <begin position="598"/>
        <end position="694"/>
    </location>
</feature>
<dbReference type="GO" id="GO:0016020">
    <property type="term" value="C:membrane"/>
    <property type="evidence" value="ECO:0007669"/>
    <property type="project" value="TreeGrafter"/>
</dbReference>